<dbReference type="AlphaFoldDB" id="A0AAC9LBK9"/>
<keyword evidence="1" id="KW-1133">Transmembrane helix</keyword>
<evidence type="ECO:0000313" key="2">
    <source>
        <dbReference type="EMBL" id="APU13435.1"/>
    </source>
</evidence>
<organism evidence="2 3">
    <name type="scientific">Actinoalloteichus fjordicus</name>
    <dbReference type="NCBI Taxonomy" id="1612552"/>
    <lineage>
        <taxon>Bacteria</taxon>
        <taxon>Bacillati</taxon>
        <taxon>Actinomycetota</taxon>
        <taxon>Actinomycetes</taxon>
        <taxon>Pseudonocardiales</taxon>
        <taxon>Pseudonocardiaceae</taxon>
        <taxon>Actinoalloteichus</taxon>
    </lineage>
</organism>
<protein>
    <submittedName>
        <fullName evidence="2">DUF3618 family protein</fullName>
    </submittedName>
</protein>
<evidence type="ECO:0000256" key="1">
    <source>
        <dbReference type="SAM" id="Phobius"/>
    </source>
</evidence>
<feature type="transmembrane region" description="Helical" evidence="1">
    <location>
        <begin position="54"/>
        <end position="72"/>
    </location>
</feature>
<evidence type="ECO:0000313" key="3">
    <source>
        <dbReference type="Proteomes" id="UP000185511"/>
    </source>
</evidence>
<keyword evidence="1" id="KW-0472">Membrane</keyword>
<dbReference type="Pfam" id="PF12277">
    <property type="entry name" value="DUF3618"/>
    <property type="match status" value="1"/>
</dbReference>
<gene>
    <name evidence="2" type="ORF">UA74_06825</name>
</gene>
<accession>A0AAC9LBK9</accession>
<dbReference type="KEGG" id="acad:UA74_06825"/>
<keyword evidence="1" id="KW-0812">Transmembrane</keyword>
<name>A0AAC9LBK9_9PSEU</name>
<dbReference type="RefSeq" id="WP_075739539.1">
    <property type="nucleotide sequence ID" value="NZ_CP016076.1"/>
</dbReference>
<dbReference type="InterPro" id="IPR022062">
    <property type="entry name" value="DUF3618"/>
</dbReference>
<keyword evidence="3" id="KW-1185">Reference proteome</keyword>
<dbReference type="EMBL" id="CP016076">
    <property type="protein sequence ID" value="APU13435.1"/>
    <property type="molecule type" value="Genomic_DNA"/>
</dbReference>
<dbReference type="Proteomes" id="UP000185511">
    <property type="component" value="Chromosome"/>
</dbReference>
<reference evidence="3" key="1">
    <citation type="submission" date="2016-06" db="EMBL/GenBank/DDBJ databases">
        <title>Complete genome sequence of Actinoalloteichus fjordicus DSM 46855 (=ADI127-17), type strain of the new species Actinoalloteichus fjordicus.</title>
        <authorList>
            <person name="Ruckert C."/>
            <person name="Nouioui I."/>
            <person name="Willmese J."/>
            <person name="van Wezel G."/>
            <person name="Klenk H.-P."/>
            <person name="Kalinowski J."/>
            <person name="Zotchev S.B."/>
        </authorList>
    </citation>
    <scope>NUCLEOTIDE SEQUENCE [LARGE SCALE GENOMIC DNA]</scope>
    <source>
        <strain evidence="3">ADI127-7</strain>
    </source>
</reference>
<sequence>MARHPQEIERDIEQARDALAETLDELGTRAHPKRFVETAQTSVLAKFDNPKVRISLMVIAALVVFAILRRLFR</sequence>
<proteinExistence type="predicted"/>